<comment type="caution">
    <text evidence="6">The sequence shown here is derived from an EMBL/GenBank/DDBJ whole genome shotgun (WGS) entry which is preliminary data.</text>
</comment>
<feature type="domain" description="Flagellin N-terminal" evidence="4">
    <location>
        <begin position="5"/>
        <end position="143"/>
    </location>
</feature>
<sequence>MSSMINTNIASLNAQRNLSSSSSSLTTALQRLSSGLRINSAKDDAAGLAISQRMSSQIGGLSQAARNANDAISLAQTAEGALSGMSDNLQRLRTLAVQSANATNSDSDRATIQTEVASLVAEIGRVAQTTEFNGIKLLDGSFTSQAFQVGANANQTISISMDNASTSKLGSTQASSLTASNNGTALASADLTINGVAIGASVAASDNASTAGASSSAISKAAAINAASAQTGVTAKADVNTVAGASMTGTAGTGTITINGKTSGTITLGTDTAANRTAVISAINAMSGQTGVVATDTGADGSGISLAAADGRNVAVSFSSASGTFTSATTGVTSGTGYGTYTLSSTKAITVSGAASKLANAGVTAGTYATQTAYASTTANTTTAAFASGDIKLNGVIIGASLAASDKSSTTDQAKSAISKAAAINAVSSQTGVTATANATTVSGAAMTGAAGTGTFTINGVTTDLVTVTTDAQASRTAVINAINAKSGQTGVVAVDGGADSSGVTLIAQDGRNVALTASQSSGSFASATTGVTLTATTYGTFTLNSAKSFKVEAGSTASMSSLGMLNAGTYGAGKSGQALSTIDVSTASGANDAITAIDNAISTINTSRANLGAIQNRFTSTISTLQSTSENLTAAKSRITDADFAAETANMTRGQILQQAGTAMLAQANGLPNGVLALLR</sequence>
<dbReference type="SUPFAM" id="SSF64518">
    <property type="entry name" value="Phase 1 flagellin"/>
    <property type="match status" value="2"/>
</dbReference>
<evidence type="ECO:0000259" key="5">
    <source>
        <dbReference type="Pfam" id="PF00700"/>
    </source>
</evidence>
<protein>
    <recommendedName>
        <fullName evidence="3">Flagellin</fullName>
    </recommendedName>
</protein>
<proteinExistence type="inferred from homology"/>
<dbReference type="EMBL" id="QYUO01000001">
    <property type="protein sequence ID" value="RJF98610.1"/>
    <property type="molecule type" value="Genomic_DNA"/>
</dbReference>
<feature type="domain" description="Flagellin C-terminal" evidence="5">
    <location>
        <begin position="595"/>
        <end position="680"/>
    </location>
</feature>
<evidence type="ECO:0000259" key="4">
    <source>
        <dbReference type="Pfam" id="PF00669"/>
    </source>
</evidence>
<keyword evidence="6" id="KW-0966">Cell projection</keyword>
<dbReference type="PANTHER" id="PTHR42792:SF2">
    <property type="entry name" value="FLAGELLIN"/>
    <property type="match status" value="1"/>
</dbReference>
<comment type="similarity">
    <text evidence="1 3">Belongs to the bacterial flagellin family.</text>
</comment>
<evidence type="ECO:0000313" key="6">
    <source>
        <dbReference type="EMBL" id="RJF98610.1"/>
    </source>
</evidence>
<evidence type="ECO:0000313" key="7">
    <source>
        <dbReference type="Proteomes" id="UP000265955"/>
    </source>
</evidence>
<reference evidence="7" key="1">
    <citation type="submission" date="2018-09" db="EMBL/GenBank/DDBJ databases">
        <authorList>
            <person name="Zhu H."/>
        </authorList>
    </citation>
    <scope>NUCLEOTIDE SEQUENCE [LARGE SCALE GENOMIC DNA]</scope>
    <source>
        <strain evidence="7">K1R23-30</strain>
    </source>
</reference>
<dbReference type="InterPro" id="IPR046358">
    <property type="entry name" value="Flagellin_C"/>
</dbReference>
<dbReference type="OrthoDB" id="9796789at2"/>
<keyword evidence="6" id="KW-0282">Flagellum</keyword>
<dbReference type="PANTHER" id="PTHR42792">
    <property type="entry name" value="FLAGELLIN"/>
    <property type="match status" value="1"/>
</dbReference>
<dbReference type="Proteomes" id="UP000265955">
    <property type="component" value="Unassembled WGS sequence"/>
</dbReference>
<dbReference type="InterPro" id="IPR042187">
    <property type="entry name" value="Flagellin_C_sub2"/>
</dbReference>
<keyword evidence="6" id="KW-0969">Cilium</keyword>
<keyword evidence="7" id="KW-1185">Reference proteome</keyword>
<dbReference type="GO" id="GO:0009288">
    <property type="term" value="C:bacterial-type flagellum"/>
    <property type="evidence" value="ECO:0007669"/>
    <property type="project" value="UniProtKB-SubCell"/>
</dbReference>
<dbReference type="AlphaFoldDB" id="A0A3A3FSW9"/>
<accession>A0A3A3FSW9</accession>
<comment type="function">
    <text evidence="3">Flagellin is the subunit protein which polymerizes to form the filaments of bacterial flagella.</text>
</comment>
<dbReference type="Gene3D" id="3.30.70.2120">
    <property type="match status" value="3"/>
</dbReference>
<dbReference type="GO" id="GO:0005198">
    <property type="term" value="F:structural molecule activity"/>
    <property type="evidence" value="ECO:0007669"/>
    <property type="project" value="UniProtKB-UniRule"/>
</dbReference>
<dbReference type="GO" id="GO:0005576">
    <property type="term" value="C:extracellular region"/>
    <property type="evidence" value="ECO:0007669"/>
    <property type="project" value="UniProtKB-SubCell"/>
</dbReference>
<keyword evidence="2 3" id="KW-0975">Bacterial flagellum</keyword>
<dbReference type="PRINTS" id="PR00207">
    <property type="entry name" value="FLAGELLIN"/>
</dbReference>
<dbReference type="Gene3D" id="6.10.10.10">
    <property type="entry name" value="Flagellar export chaperone, C-terminal domain"/>
    <property type="match status" value="1"/>
</dbReference>
<organism evidence="6 7">
    <name type="scientific">Noviherbaspirillum saxi</name>
    <dbReference type="NCBI Taxonomy" id="2320863"/>
    <lineage>
        <taxon>Bacteria</taxon>
        <taxon>Pseudomonadati</taxon>
        <taxon>Pseudomonadota</taxon>
        <taxon>Betaproteobacteria</taxon>
        <taxon>Burkholderiales</taxon>
        <taxon>Oxalobacteraceae</taxon>
        <taxon>Noviherbaspirillum</taxon>
    </lineage>
</organism>
<name>A0A3A3FSW9_9BURK</name>
<dbReference type="Gene3D" id="1.20.1330.10">
    <property type="entry name" value="f41 fragment of flagellin, N-terminal domain"/>
    <property type="match status" value="1"/>
</dbReference>
<comment type="subcellular location">
    <subcellularLocation>
        <location evidence="3">Secreted</location>
    </subcellularLocation>
    <subcellularLocation>
        <location evidence="3">Bacterial flagellum</location>
    </subcellularLocation>
</comment>
<evidence type="ECO:0000256" key="2">
    <source>
        <dbReference type="ARBA" id="ARBA00023143"/>
    </source>
</evidence>
<dbReference type="Pfam" id="PF00669">
    <property type="entry name" value="Flagellin_N"/>
    <property type="match status" value="1"/>
</dbReference>
<dbReference type="InterPro" id="IPR001029">
    <property type="entry name" value="Flagellin_N"/>
</dbReference>
<evidence type="ECO:0000256" key="3">
    <source>
        <dbReference type="RuleBase" id="RU362073"/>
    </source>
</evidence>
<gene>
    <name evidence="6" type="ORF">D3871_08890</name>
</gene>
<dbReference type="InterPro" id="IPR001492">
    <property type="entry name" value="Flagellin"/>
</dbReference>
<dbReference type="RefSeq" id="WP_119768559.1">
    <property type="nucleotide sequence ID" value="NZ_QYUO01000001.1"/>
</dbReference>
<dbReference type="Pfam" id="PF00700">
    <property type="entry name" value="Flagellin_C"/>
    <property type="match status" value="1"/>
</dbReference>
<evidence type="ECO:0000256" key="1">
    <source>
        <dbReference type="ARBA" id="ARBA00005709"/>
    </source>
</evidence>
<keyword evidence="3" id="KW-0964">Secreted</keyword>